<evidence type="ECO:0000313" key="2">
    <source>
        <dbReference type="Proteomes" id="UP001501237"/>
    </source>
</evidence>
<organism evidence="1 2">
    <name type="scientific">Actinocorallia longicatena</name>
    <dbReference type="NCBI Taxonomy" id="111803"/>
    <lineage>
        <taxon>Bacteria</taxon>
        <taxon>Bacillati</taxon>
        <taxon>Actinomycetota</taxon>
        <taxon>Actinomycetes</taxon>
        <taxon>Streptosporangiales</taxon>
        <taxon>Thermomonosporaceae</taxon>
        <taxon>Actinocorallia</taxon>
    </lineage>
</organism>
<dbReference type="Proteomes" id="UP001501237">
    <property type="component" value="Unassembled WGS sequence"/>
</dbReference>
<name>A0ABP6Q8K8_9ACTN</name>
<keyword evidence="2" id="KW-1185">Reference proteome</keyword>
<comment type="caution">
    <text evidence="1">The sequence shown here is derived from an EMBL/GenBank/DDBJ whole genome shotgun (WGS) entry which is preliminary data.</text>
</comment>
<proteinExistence type="predicted"/>
<protein>
    <submittedName>
        <fullName evidence="1">Uncharacterized protein</fullName>
    </submittedName>
</protein>
<sequence>MEYETIKHVMVGGEWLAIEAGSFGTDDECSLWGTTTCVTFSLVEHIRADADEEDDVATRITCPLTEIQAIRYG</sequence>
<gene>
    <name evidence="1" type="ORF">GCM10010468_21290</name>
</gene>
<dbReference type="EMBL" id="BAAAUV010000004">
    <property type="protein sequence ID" value="GAA3205972.1"/>
    <property type="molecule type" value="Genomic_DNA"/>
</dbReference>
<dbReference type="RefSeq" id="WP_344825523.1">
    <property type="nucleotide sequence ID" value="NZ_BAAAUV010000004.1"/>
</dbReference>
<accession>A0ABP6Q8K8</accession>
<reference evidence="2" key="1">
    <citation type="journal article" date="2019" name="Int. J. Syst. Evol. Microbiol.">
        <title>The Global Catalogue of Microorganisms (GCM) 10K type strain sequencing project: providing services to taxonomists for standard genome sequencing and annotation.</title>
        <authorList>
            <consortium name="The Broad Institute Genomics Platform"/>
            <consortium name="The Broad Institute Genome Sequencing Center for Infectious Disease"/>
            <person name="Wu L."/>
            <person name="Ma J."/>
        </authorList>
    </citation>
    <scope>NUCLEOTIDE SEQUENCE [LARGE SCALE GENOMIC DNA]</scope>
    <source>
        <strain evidence="2">JCM 9377</strain>
    </source>
</reference>
<evidence type="ECO:0000313" key="1">
    <source>
        <dbReference type="EMBL" id="GAA3205972.1"/>
    </source>
</evidence>